<dbReference type="Proteomes" id="UP000694888">
    <property type="component" value="Unplaced"/>
</dbReference>
<keyword evidence="3 5" id="KW-1133">Transmembrane helix</keyword>
<dbReference type="InterPro" id="IPR017452">
    <property type="entry name" value="GPCR_Rhodpsn_7TM"/>
</dbReference>
<evidence type="ECO:0000256" key="4">
    <source>
        <dbReference type="ARBA" id="ARBA00023136"/>
    </source>
</evidence>
<dbReference type="InterPro" id="IPR052954">
    <property type="entry name" value="GPCR-Ligand_Int"/>
</dbReference>
<keyword evidence="4 5" id="KW-0472">Membrane</keyword>
<dbReference type="Gene3D" id="1.20.1070.10">
    <property type="entry name" value="Rhodopsin 7-helix transmembrane proteins"/>
    <property type="match status" value="1"/>
</dbReference>
<evidence type="ECO:0000256" key="1">
    <source>
        <dbReference type="ARBA" id="ARBA00004370"/>
    </source>
</evidence>
<feature type="transmembrane region" description="Helical" evidence="5">
    <location>
        <begin position="188"/>
        <end position="219"/>
    </location>
</feature>
<keyword evidence="7" id="KW-1185">Reference proteome</keyword>
<evidence type="ECO:0000256" key="5">
    <source>
        <dbReference type="SAM" id="Phobius"/>
    </source>
</evidence>
<feature type="domain" description="G-protein coupled receptors family 1 profile" evidence="6">
    <location>
        <begin position="43"/>
        <end position="308"/>
    </location>
</feature>
<dbReference type="CDD" id="cd00637">
    <property type="entry name" value="7tm_classA_rhodopsin-like"/>
    <property type="match status" value="1"/>
</dbReference>
<gene>
    <name evidence="8" type="primary">LOC106011495</name>
</gene>
<proteinExistence type="predicted"/>
<organism evidence="7 8">
    <name type="scientific">Aplysia californica</name>
    <name type="common">California sea hare</name>
    <dbReference type="NCBI Taxonomy" id="6500"/>
    <lineage>
        <taxon>Eukaryota</taxon>
        <taxon>Metazoa</taxon>
        <taxon>Spiralia</taxon>
        <taxon>Lophotrochozoa</taxon>
        <taxon>Mollusca</taxon>
        <taxon>Gastropoda</taxon>
        <taxon>Heterobranchia</taxon>
        <taxon>Euthyneura</taxon>
        <taxon>Tectipleura</taxon>
        <taxon>Aplysiida</taxon>
        <taxon>Aplysioidea</taxon>
        <taxon>Aplysiidae</taxon>
        <taxon>Aplysia</taxon>
    </lineage>
</organism>
<reference evidence="8" key="1">
    <citation type="submission" date="2025-08" db="UniProtKB">
        <authorList>
            <consortium name="RefSeq"/>
        </authorList>
    </citation>
    <scope>IDENTIFICATION</scope>
</reference>
<keyword evidence="2 5" id="KW-0812">Transmembrane</keyword>
<dbReference type="PANTHER" id="PTHR46641">
    <property type="entry name" value="FMRFAMIDE RECEPTOR-RELATED"/>
    <property type="match status" value="1"/>
</dbReference>
<evidence type="ECO:0000313" key="7">
    <source>
        <dbReference type="Proteomes" id="UP000694888"/>
    </source>
</evidence>
<comment type="subcellular location">
    <subcellularLocation>
        <location evidence="1">Membrane</location>
    </subcellularLocation>
</comment>
<evidence type="ECO:0000259" key="6">
    <source>
        <dbReference type="PROSITE" id="PS50262"/>
    </source>
</evidence>
<sequence length="354" mass="39933">MEPNATIFDYLQFNDGIVSREQYLYLGGIFTLVKAIGEPTASACLILSAIIFLLERKRNATTIYLVVLNLADAAHMAFLPLFNLCNMTPGCEQIPENGHVMLWFGLYLSVSCRRSAQVLNLIVATQRFIAIAFPLRAKTSFLLNHPQFTSLGVLIVSFSVHSYTIVMYEPVTHGVGLSQLGMEYYDMFTTLQFVIMCLMLHQSLVLTSAVNIATIVTLVRHKRKMRDIRNTNAAREKNERSMTIMVLVCSGLFVIRYLPVSTNFVLIDTLPDYGPFTRETYLFLSVASGAMMCQIIAVLFIFISYIMLNANFRKNLIMILFTILCPLPKCRVYFSALIGKEKNSFIGAETAKKR</sequence>
<feature type="transmembrane region" description="Helical" evidence="5">
    <location>
        <begin position="23"/>
        <end position="54"/>
    </location>
</feature>
<feature type="transmembrane region" description="Helical" evidence="5">
    <location>
        <begin position="148"/>
        <end position="168"/>
    </location>
</feature>
<name>A0ABM0ZY47_APLCA</name>
<evidence type="ECO:0000256" key="2">
    <source>
        <dbReference type="ARBA" id="ARBA00022692"/>
    </source>
</evidence>
<protein>
    <submittedName>
        <fullName evidence="8">Uncharacterized protein LOC106011495</fullName>
    </submittedName>
</protein>
<evidence type="ECO:0000256" key="3">
    <source>
        <dbReference type="ARBA" id="ARBA00022989"/>
    </source>
</evidence>
<dbReference type="RefSeq" id="XP_012936904.1">
    <property type="nucleotide sequence ID" value="XM_013081450.1"/>
</dbReference>
<accession>A0ABM0ZY47</accession>
<dbReference type="SUPFAM" id="SSF81321">
    <property type="entry name" value="Family A G protein-coupled receptor-like"/>
    <property type="match status" value="1"/>
</dbReference>
<dbReference type="GeneID" id="106011495"/>
<evidence type="ECO:0000313" key="8">
    <source>
        <dbReference type="RefSeq" id="XP_012936904.1"/>
    </source>
</evidence>
<feature type="transmembrane region" description="Helical" evidence="5">
    <location>
        <begin position="240"/>
        <end position="260"/>
    </location>
</feature>
<dbReference type="PROSITE" id="PS50262">
    <property type="entry name" value="G_PROTEIN_RECEP_F1_2"/>
    <property type="match status" value="1"/>
</dbReference>
<feature type="transmembrane region" description="Helical" evidence="5">
    <location>
        <begin position="280"/>
        <end position="308"/>
    </location>
</feature>